<keyword evidence="2" id="KW-1185">Reference proteome</keyword>
<dbReference type="EMBL" id="CAJVPZ010009016">
    <property type="protein sequence ID" value="CAG8604339.1"/>
    <property type="molecule type" value="Genomic_DNA"/>
</dbReference>
<sequence>MDPLISRRIGDFMKATGKLENIHHEQKGLRKPLMDIMSLKDSDYDNLMSKLENDINSYRTY</sequence>
<name>A0A9N9GGE3_9GLOM</name>
<organism evidence="1 2">
    <name type="scientific">Racocetra fulgida</name>
    <dbReference type="NCBI Taxonomy" id="60492"/>
    <lineage>
        <taxon>Eukaryota</taxon>
        <taxon>Fungi</taxon>
        <taxon>Fungi incertae sedis</taxon>
        <taxon>Mucoromycota</taxon>
        <taxon>Glomeromycotina</taxon>
        <taxon>Glomeromycetes</taxon>
        <taxon>Diversisporales</taxon>
        <taxon>Gigasporaceae</taxon>
        <taxon>Racocetra</taxon>
    </lineage>
</organism>
<comment type="caution">
    <text evidence="1">The sequence shown here is derived from an EMBL/GenBank/DDBJ whole genome shotgun (WGS) entry which is preliminary data.</text>
</comment>
<evidence type="ECO:0000313" key="2">
    <source>
        <dbReference type="Proteomes" id="UP000789396"/>
    </source>
</evidence>
<dbReference type="AlphaFoldDB" id="A0A9N9GGE3"/>
<accession>A0A9N9GGE3</accession>
<evidence type="ECO:0000313" key="1">
    <source>
        <dbReference type="EMBL" id="CAG8604339.1"/>
    </source>
</evidence>
<protein>
    <submittedName>
        <fullName evidence="1">18336_t:CDS:1</fullName>
    </submittedName>
</protein>
<reference evidence="1" key="1">
    <citation type="submission" date="2021-06" db="EMBL/GenBank/DDBJ databases">
        <authorList>
            <person name="Kallberg Y."/>
            <person name="Tangrot J."/>
            <person name="Rosling A."/>
        </authorList>
    </citation>
    <scope>NUCLEOTIDE SEQUENCE</scope>
    <source>
        <strain evidence="1">IN212</strain>
    </source>
</reference>
<dbReference type="Proteomes" id="UP000789396">
    <property type="component" value="Unassembled WGS sequence"/>
</dbReference>
<dbReference type="OrthoDB" id="2013972at2759"/>
<feature type="non-terminal residue" evidence="1">
    <location>
        <position position="61"/>
    </location>
</feature>
<proteinExistence type="predicted"/>
<gene>
    <name evidence="1" type="ORF">RFULGI_LOCUS6724</name>
</gene>